<dbReference type="SUPFAM" id="SSF56281">
    <property type="entry name" value="Metallo-hydrolase/oxidoreductase"/>
    <property type="match status" value="1"/>
</dbReference>
<gene>
    <name evidence="3" type="ORF">GR328_21245</name>
</gene>
<organism evidence="3 4">
    <name type="scientific">Microvirga makkahensis</name>
    <dbReference type="NCBI Taxonomy" id="1128670"/>
    <lineage>
        <taxon>Bacteria</taxon>
        <taxon>Pseudomonadati</taxon>
        <taxon>Pseudomonadota</taxon>
        <taxon>Alphaproteobacteria</taxon>
        <taxon>Hyphomicrobiales</taxon>
        <taxon>Methylobacteriaceae</taxon>
        <taxon>Microvirga</taxon>
    </lineage>
</organism>
<evidence type="ECO:0000256" key="1">
    <source>
        <dbReference type="ARBA" id="ARBA00022801"/>
    </source>
</evidence>
<dbReference type="GO" id="GO:0016787">
    <property type="term" value="F:hydrolase activity"/>
    <property type="evidence" value="ECO:0007669"/>
    <property type="project" value="UniProtKB-KW"/>
</dbReference>
<reference evidence="3 4" key="2">
    <citation type="submission" date="2020-01" db="EMBL/GenBank/DDBJ databases">
        <title>Microvirga sp. nov., an arsenate reduction bacterium isolated from Tibet hotspring sediments.</title>
        <authorList>
            <person name="Xian W.-D."/>
            <person name="Li W.-J."/>
        </authorList>
    </citation>
    <scope>NUCLEOTIDE SEQUENCE [LARGE SCALE GENOMIC DNA]</scope>
    <source>
        <strain evidence="3 4">KCTC 23863</strain>
    </source>
</reference>
<proteinExistence type="predicted"/>
<dbReference type="InterPro" id="IPR036866">
    <property type="entry name" value="RibonucZ/Hydroxyglut_hydro"/>
</dbReference>
<dbReference type="OrthoDB" id="9805728at2"/>
<dbReference type="InterPro" id="IPR001279">
    <property type="entry name" value="Metallo-B-lactamas"/>
</dbReference>
<keyword evidence="4" id="KW-1185">Reference proteome</keyword>
<protein>
    <submittedName>
        <fullName evidence="3">MBL fold metallo-hydrolase</fullName>
    </submittedName>
</protein>
<dbReference type="EMBL" id="WURB01000023">
    <property type="protein sequence ID" value="MXQ13938.1"/>
    <property type="molecule type" value="Genomic_DNA"/>
</dbReference>
<evidence type="ECO:0000313" key="4">
    <source>
        <dbReference type="Proteomes" id="UP000436483"/>
    </source>
</evidence>
<dbReference type="Proteomes" id="UP000436483">
    <property type="component" value="Unassembled WGS sequence"/>
</dbReference>
<comment type="caution">
    <text evidence="3">The sequence shown here is derived from an EMBL/GenBank/DDBJ whole genome shotgun (WGS) entry which is preliminary data.</text>
</comment>
<reference evidence="3 4" key="1">
    <citation type="submission" date="2019-12" db="EMBL/GenBank/DDBJ databases">
        <authorList>
            <person name="Yuan C.-G."/>
        </authorList>
    </citation>
    <scope>NUCLEOTIDE SEQUENCE [LARGE SCALE GENOMIC DNA]</scope>
    <source>
        <strain evidence="3 4">KCTC 23863</strain>
    </source>
</reference>
<evidence type="ECO:0000259" key="2">
    <source>
        <dbReference type="Pfam" id="PF12706"/>
    </source>
</evidence>
<feature type="domain" description="Metallo-beta-lactamase" evidence="2">
    <location>
        <begin position="19"/>
        <end position="219"/>
    </location>
</feature>
<evidence type="ECO:0000313" key="3">
    <source>
        <dbReference type="EMBL" id="MXQ13938.1"/>
    </source>
</evidence>
<dbReference type="AlphaFoldDB" id="A0A7X3SR42"/>
<dbReference type="RefSeq" id="WP_160887382.1">
    <property type="nucleotide sequence ID" value="NZ_WURB01000023.1"/>
</dbReference>
<accession>A0A7X3SR42</accession>
<name>A0A7X3SR42_9HYPH</name>
<dbReference type="PANTHER" id="PTHR43546:SF9">
    <property type="entry name" value="L-ASCORBATE-6-PHOSPHATE LACTONASE ULAG-RELATED"/>
    <property type="match status" value="1"/>
</dbReference>
<dbReference type="Pfam" id="PF12706">
    <property type="entry name" value="Lactamase_B_2"/>
    <property type="match status" value="1"/>
</dbReference>
<keyword evidence="1 3" id="KW-0378">Hydrolase</keyword>
<dbReference type="Gene3D" id="3.60.15.10">
    <property type="entry name" value="Ribonuclease Z/Hydroxyacylglutathione hydrolase-like"/>
    <property type="match status" value="1"/>
</dbReference>
<sequence length="256" mass="28025">MKITQVRNATLRIDFGGKRFLVDPYLAVKGAYPALPGTASGDRRNPLVELTVPMSEILDVDAVIVTHTHLDHWDEAAKNLIPKGMLVLVQNEMDAAAIQAAGFSNTRILTDNTTFDGITLIKTPGRHGSDEAYAAIRDRLGEVCGVVFRHLDEKTIYLAGDTIWNGYVEDNLRTHKPDVIVLNCGDAQIIGLGSIIMGKEDVYKVHRAALGAILVASHMEAVNHGMLSRRELREFIAEKGMTPRVLVPDDGEAVSF</sequence>
<dbReference type="InterPro" id="IPR050114">
    <property type="entry name" value="UPF0173_UPF0282_UlaG_hydrolase"/>
</dbReference>
<dbReference type="PANTHER" id="PTHR43546">
    <property type="entry name" value="UPF0173 METAL-DEPENDENT HYDROLASE MJ1163-RELATED"/>
    <property type="match status" value="1"/>
</dbReference>